<evidence type="ECO:0000256" key="3">
    <source>
        <dbReference type="ARBA" id="ARBA00022679"/>
    </source>
</evidence>
<comment type="caution">
    <text evidence="11">The sequence shown here is derived from an EMBL/GenBank/DDBJ whole genome shotgun (WGS) entry which is preliminary data.</text>
</comment>
<dbReference type="GO" id="GO:0004707">
    <property type="term" value="F:MAP kinase activity"/>
    <property type="evidence" value="ECO:0007669"/>
    <property type="project" value="UniProtKB-EC"/>
</dbReference>
<feature type="domain" description="Protein kinase" evidence="10">
    <location>
        <begin position="202"/>
        <end position="496"/>
    </location>
</feature>
<evidence type="ECO:0000256" key="6">
    <source>
        <dbReference type="ARBA" id="ARBA00022840"/>
    </source>
</evidence>
<dbReference type="OrthoDB" id="192887at2759"/>
<keyword evidence="3 8" id="KW-0808">Transferase</keyword>
<comment type="catalytic activity">
    <reaction evidence="8">
        <text>L-threonyl-[protein] + ATP = O-phospho-L-threonyl-[protein] + ADP + H(+)</text>
        <dbReference type="Rhea" id="RHEA:46608"/>
        <dbReference type="Rhea" id="RHEA-COMP:11060"/>
        <dbReference type="Rhea" id="RHEA-COMP:11605"/>
        <dbReference type="ChEBI" id="CHEBI:15378"/>
        <dbReference type="ChEBI" id="CHEBI:30013"/>
        <dbReference type="ChEBI" id="CHEBI:30616"/>
        <dbReference type="ChEBI" id="CHEBI:61977"/>
        <dbReference type="ChEBI" id="CHEBI:456216"/>
        <dbReference type="EC" id="2.7.11.24"/>
    </reaction>
</comment>
<evidence type="ECO:0000259" key="10">
    <source>
        <dbReference type="PROSITE" id="PS50011"/>
    </source>
</evidence>
<dbReference type="EC" id="2.7.11.24" evidence="1 8"/>
<dbReference type="InterPro" id="IPR011009">
    <property type="entry name" value="Kinase-like_dom_sf"/>
</dbReference>
<dbReference type="PROSITE" id="PS50011">
    <property type="entry name" value="PROTEIN_KINASE_DOM"/>
    <property type="match status" value="1"/>
</dbReference>
<feature type="compositionally biased region" description="Low complexity" evidence="9">
    <location>
        <begin position="101"/>
        <end position="122"/>
    </location>
</feature>
<evidence type="ECO:0000256" key="7">
    <source>
        <dbReference type="PROSITE-ProRule" id="PRU10141"/>
    </source>
</evidence>
<dbReference type="PROSITE" id="PS01351">
    <property type="entry name" value="MAPK"/>
    <property type="match status" value="1"/>
</dbReference>
<dbReference type="Proteomes" id="UP000199727">
    <property type="component" value="Unassembled WGS sequence"/>
</dbReference>
<reference evidence="11 12" key="1">
    <citation type="submission" date="2017-06" db="EMBL/GenBank/DDBJ databases">
        <title>Global population genomics of the pathogenic fungus Cryptococcus neoformans var. grubii.</title>
        <authorList>
            <person name="Cuomo C."/>
            <person name="Litvintseva A."/>
            <person name="Chen Y."/>
            <person name="Young S."/>
            <person name="Zeng Q."/>
            <person name="Chapman S."/>
            <person name="Gujja S."/>
            <person name="Saif S."/>
            <person name="Birren B."/>
        </authorList>
    </citation>
    <scope>NUCLEOTIDE SEQUENCE [LARGE SCALE GENOMIC DNA]</scope>
    <source>
        <strain evidence="11 12">Tu259-1</strain>
    </source>
</reference>
<keyword evidence="2 8" id="KW-0723">Serine/threonine-protein kinase</keyword>
<evidence type="ECO:0000256" key="8">
    <source>
        <dbReference type="RuleBase" id="RU361165"/>
    </source>
</evidence>
<dbReference type="FunFam" id="1.10.510.10:FF:000013">
    <property type="entry name" value="Mitogen-activated protein kinase"/>
    <property type="match status" value="1"/>
</dbReference>
<feature type="compositionally biased region" description="Low complexity" evidence="9">
    <location>
        <begin position="52"/>
        <end position="72"/>
    </location>
</feature>
<keyword evidence="8" id="KW-0460">Magnesium</keyword>
<dbReference type="InterPro" id="IPR000719">
    <property type="entry name" value="Prot_kinase_dom"/>
</dbReference>
<accession>A0A854Q9D9</accession>
<dbReference type="AlphaFoldDB" id="A0A854Q9D9"/>
<feature type="binding site" evidence="7">
    <location>
        <position position="231"/>
    </location>
    <ligand>
        <name>ATP</name>
        <dbReference type="ChEBI" id="CHEBI:30616"/>
    </ligand>
</feature>
<name>A0A854Q9D9_CRYNE</name>
<dbReference type="CDD" id="cd07857">
    <property type="entry name" value="STKc_MPK1"/>
    <property type="match status" value="1"/>
</dbReference>
<proteinExistence type="inferred from homology"/>
<dbReference type="Gene3D" id="3.30.200.20">
    <property type="entry name" value="Phosphorylase Kinase, domain 1"/>
    <property type="match status" value="1"/>
</dbReference>
<keyword evidence="5 8" id="KW-0418">Kinase</keyword>
<feature type="region of interest" description="Disordered" evidence="9">
    <location>
        <begin position="1"/>
        <end position="159"/>
    </location>
</feature>
<dbReference type="GO" id="GO:0005524">
    <property type="term" value="F:ATP binding"/>
    <property type="evidence" value="ECO:0007669"/>
    <property type="project" value="UniProtKB-UniRule"/>
</dbReference>
<gene>
    <name evidence="11" type="ORF">C361_05359</name>
</gene>
<evidence type="ECO:0000256" key="1">
    <source>
        <dbReference type="ARBA" id="ARBA00012411"/>
    </source>
</evidence>
<feature type="region of interest" description="Disordered" evidence="9">
    <location>
        <begin position="783"/>
        <end position="807"/>
    </location>
</feature>
<dbReference type="InterPro" id="IPR008271">
    <property type="entry name" value="Ser/Thr_kinase_AS"/>
</dbReference>
<comment type="similarity">
    <text evidence="8">Belongs to the protein kinase superfamily. Ser/Thr protein kinase family. MAP kinase subfamily.</text>
</comment>
<feature type="compositionally biased region" description="Pro residues" evidence="9">
    <location>
        <begin position="88"/>
        <end position="98"/>
    </location>
</feature>
<comment type="cofactor">
    <cofactor evidence="8">
        <name>Mg(2+)</name>
        <dbReference type="ChEBI" id="CHEBI:18420"/>
    </cofactor>
</comment>
<dbReference type="SUPFAM" id="SSF56112">
    <property type="entry name" value="Protein kinase-like (PK-like)"/>
    <property type="match status" value="1"/>
</dbReference>
<dbReference type="Pfam" id="PF00069">
    <property type="entry name" value="Pkinase"/>
    <property type="match status" value="1"/>
</dbReference>
<evidence type="ECO:0000256" key="9">
    <source>
        <dbReference type="SAM" id="MobiDB-lite"/>
    </source>
</evidence>
<evidence type="ECO:0000256" key="5">
    <source>
        <dbReference type="ARBA" id="ARBA00022777"/>
    </source>
</evidence>
<dbReference type="EMBL" id="AMKT01000069">
    <property type="protein sequence ID" value="OXG15914.1"/>
    <property type="molecule type" value="Genomic_DNA"/>
</dbReference>
<evidence type="ECO:0000256" key="2">
    <source>
        <dbReference type="ARBA" id="ARBA00022527"/>
    </source>
</evidence>
<feature type="compositionally biased region" description="Polar residues" evidence="9">
    <location>
        <begin position="20"/>
        <end position="32"/>
    </location>
</feature>
<sequence>MTSPSTQPMIPRSQPPRPAHTQSSPAINTTGIKPSGSPAVIKRAPSVPVNPSTAAASESLSSLLKSENAAEAVPRPSSSTEPNDLPRPIEPAPVPPITGLPNSSSSSSNHRHGSSSSVSRGPSGTGTQTPATTALGAPIGPTPPQTGASKMAAAAKRGLDGSAGNHVKVYEEGHPLNEETLKQRGYQTLNVLNHPFHLSDRWRLLRPLGQGAYGLVIQVQDAETEIPIAVKCVTRVFDKVILARRALREITLLRHFGEHDNLTGLVDMDNVWEGYNEIYLYMEPMEADLHQIIRSGQPLGNAHIQFFIYQLLRGMKYIHSANVIHRDLKPGNLLVNSDCELKICDFGLARGFNPVMGEEPQGEEGKLTEYVATRWYRAPEIMLSNRRYTTAIDVWSIGCILAELLGLKPMFKGKDYIEQMTLILETLGTPDEETMTRVASEKALTFLKTLPTYEKKDLESIFPDADPLAVDLTDKLLEFDPTRRIDVPTALTHAYVERYHDPEDEPSCEKIFDKWKEVESLGTIEELKEAITREIQGFREEVRTAAEEDDEDEEWAEGDYLDDGKVFHDSPVPPLASTLEKVAYPDHIAPSSSMPPSAARLAPAIHQSPKDSKSLHVKSAHLPSVPSSANSSKPSSTAGSAPRTREHSPTTTFTTPSEDYFTGQHGSGGPNGRASRRSSTHSTSGRRPASFLFSPFGAGMTQIVSTPNTHPRSHAQASPEPTAVEKTPRDRRSSGIWRTRSRAQSQSGNLVLERLSSLEINDHKDGEKNRIDALHAVVGLGGDGEVPPMTVSPSDAPPSEVPKSFGY</sequence>
<protein>
    <recommendedName>
        <fullName evidence="1 8">Mitogen-activated protein kinase</fullName>
        <ecNumber evidence="1 8">2.7.11.24</ecNumber>
    </recommendedName>
</protein>
<dbReference type="InterPro" id="IPR003527">
    <property type="entry name" value="MAP_kinase_CS"/>
</dbReference>
<dbReference type="PANTHER" id="PTHR24055">
    <property type="entry name" value="MITOGEN-ACTIVATED PROTEIN KINASE"/>
    <property type="match status" value="1"/>
</dbReference>
<keyword evidence="4 7" id="KW-0547">Nucleotide-binding</keyword>
<keyword evidence="6 7" id="KW-0067">ATP-binding</keyword>
<evidence type="ECO:0000313" key="12">
    <source>
        <dbReference type="Proteomes" id="UP000199727"/>
    </source>
</evidence>
<evidence type="ECO:0000313" key="11">
    <source>
        <dbReference type="EMBL" id="OXG15914.1"/>
    </source>
</evidence>
<dbReference type="Gene3D" id="1.10.510.10">
    <property type="entry name" value="Transferase(Phosphotransferase) domain 1"/>
    <property type="match status" value="1"/>
</dbReference>
<feature type="compositionally biased region" description="Low complexity" evidence="9">
    <location>
        <begin position="589"/>
        <end position="604"/>
    </location>
</feature>
<dbReference type="PROSITE" id="PS00107">
    <property type="entry name" value="PROTEIN_KINASE_ATP"/>
    <property type="match status" value="1"/>
</dbReference>
<dbReference type="InterPro" id="IPR050117">
    <property type="entry name" value="MAPK"/>
</dbReference>
<evidence type="ECO:0000256" key="4">
    <source>
        <dbReference type="ARBA" id="ARBA00022741"/>
    </source>
</evidence>
<comment type="activity regulation">
    <text evidence="8">Activated by threonine and tyrosine phosphorylation.</text>
</comment>
<dbReference type="SMART" id="SM00220">
    <property type="entry name" value="S_TKc"/>
    <property type="match status" value="1"/>
</dbReference>
<dbReference type="PROSITE" id="PS00108">
    <property type="entry name" value="PROTEIN_KINASE_ST"/>
    <property type="match status" value="1"/>
</dbReference>
<feature type="region of interest" description="Disordered" evidence="9">
    <location>
        <begin position="587"/>
        <end position="749"/>
    </location>
</feature>
<organism evidence="11 12">
    <name type="scientific">Cryptococcus neoformans Tu259-1</name>
    <dbReference type="NCBI Taxonomy" id="1230072"/>
    <lineage>
        <taxon>Eukaryota</taxon>
        <taxon>Fungi</taxon>
        <taxon>Dikarya</taxon>
        <taxon>Basidiomycota</taxon>
        <taxon>Agaricomycotina</taxon>
        <taxon>Tremellomycetes</taxon>
        <taxon>Tremellales</taxon>
        <taxon>Cryptococcaceae</taxon>
        <taxon>Cryptococcus</taxon>
        <taxon>Cryptococcus neoformans species complex</taxon>
    </lineage>
</organism>
<dbReference type="InterPro" id="IPR017441">
    <property type="entry name" value="Protein_kinase_ATP_BS"/>
</dbReference>
<feature type="compositionally biased region" description="Low complexity" evidence="9">
    <location>
        <begin position="623"/>
        <end position="642"/>
    </location>
</feature>